<dbReference type="EMBL" id="PRLG01000028">
    <property type="protein sequence ID" value="PYY26878.1"/>
    <property type="molecule type" value="Genomic_DNA"/>
</dbReference>
<dbReference type="Proteomes" id="UP000247459">
    <property type="component" value="Unassembled WGS sequence"/>
</dbReference>
<reference evidence="1 2" key="1">
    <citation type="submission" date="2018-01" db="EMBL/GenBank/DDBJ databases">
        <title>Genome sequence of the PGP bacterium Paenibacillus illinoisensis E3.</title>
        <authorList>
            <person name="Rolli E."/>
            <person name="Marasco R."/>
            <person name="Bessem C."/>
            <person name="Michoud G."/>
            <person name="Gaiarsa S."/>
            <person name="Borin S."/>
            <person name="Daffonchio D."/>
        </authorList>
    </citation>
    <scope>NUCLEOTIDE SEQUENCE [LARGE SCALE GENOMIC DNA]</scope>
    <source>
        <strain evidence="1 2">E3</strain>
    </source>
</reference>
<dbReference type="SUPFAM" id="SSF53474">
    <property type="entry name" value="alpha/beta-Hydrolases"/>
    <property type="match status" value="1"/>
</dbReference>
<dbReference type="PANTHER" id="PTHR48098:SF3">
    <property type="entry name" value="IRON(III) ENTEROBACTIN ESTERASE"/>
    <property type="match status" value="1"/>
</dbReference>
<dbReference type="Gene3D" id="3.40.50.1820">
    <property type="entry name" value="alpha/beta hydrolase"/>
    <property type="match status" value="1"/>
</dbReference>
<dbReference type="GO" id="GO:0004558">
    <property type="term" value="F:alpha-1,4-glucosidase activity"/>
    <property type="evidence" value="ECO:0007669"/>
    <property type="project" value="UniProtKB-EC"/>
</dbReference>
<protein>
    <submittedName>
        <fullName evidence="1">Esterase family protein</fullName>
        <ecNumber evidence="1">3.2.1.20</ecNumber>
    </submittedName>
</protein>
<dbReference type="InterPro" id="IPR050583">
    <property type="entry name" value="Mycobacterial_A85_antigen"/>
</dbReference>
<comment type="caution">
    <text evidence="1">The sequence shown here is derived from an EMBL/GenBank/DDBJ whole genome shotgun (WGS) entry which is preliminary data.</text>
</comment>
<evidence type="ECO:0000313" key="1">
    <source>
        <dbReference type="EMBL" id="PYY26878.1"/>
    </source>
</evidence>
<dbReference type="InterPro" id="IPR029058">
    <property type="entry name" value="AB_hydrolase_fold"/>
</dbReference>
<dbReference type="OrthoDB" id="9784036at2"/>
<organism evidence="1 2">
    <name type="scientific">Paenibacillus illinoisensis</name>
    <dbReference type="NCBI Taxonomy" id="59845"/>
    <lineage>
        <taxon>Bacteria</taxon>
        <taxon>Bacillati</taxon>
        <taxon>Bacillota</taxon>
        <taxon>Bacilli</taxon>
        <taxon>Bacillales</taxon>
        <taxon>Paenibacillaceae</taxon>
        <taxon>Paenibacillus</taxon>
    </lineage>
</organism>
<keyword evidence="1" id="KW-0378">Hydrolase</keyword>
<name>A0A2W0CGA6_9BACL</name>
<keyword evidence="1" id="KW-0326">Glycosidase</keyword>
<dbReference type="InterPro" id="IPR000801">
    <property type="entry name" value="Esterase-like"/>
</dbReference>
<gene>
    <name evidence="1" type="primary">ybbA</name>
    <name evidence="1" type="ORF">PIL02S_05054</name>
</gene>
<evidence type="ECO:0000313" key="2">
    <source>
        <dbReference type="Proteomes" id="UP000247459"/>
    </source>
</evidence>
<proteinExistence type="predicted"/>
<dbReference type="PANTHER" id="PTHR48098">
    <property type="entry name" value="ENTEROCHELIN ESTERASE-RELATED"/>
    <property type="match status" value="1"/>
</dbReference>
<sequence length="243" mass="27238">MNKWIQETVGGWTLHILLPPSYADGGRYPVVYVQDGGAVAKAGSNLLDHYYRTGRLPEVILVGIEPHNRNDDYTPWPLPALTASFSSFGGQGRTYLDTIITQLKPHVDSSYRTWADRANTGIMGCSLGGLISLYAATEFPHVFGKVGALSASMWYEGFLDYMTGQSWSDRSELKLYMYVGSLEGFYKQNIQAHMLDYTRAAVRAILAKGYPADRLNYVEEEGGTHDLLFFAKHFPEALEWLFT</sequence>
<dbReference type="EC" id="3.2.1.20" evidence="1"/>
<dbReference type="RefSeq" id="WP_110821872.1">
    <property type="nucleotide sequence ID" value="NZ_JAXBDC010000003.1"/>
</dbReference>
<dbReference type="AlphaFoldDB" id="A0A2W0CGA6"/>
<dbReference type="Pfam" id="PF00756">
    <property type="entry name" value="Esterase"/>
    <property type="match status" value="1"/>
</dbReference>
<accession>A0A2W0CGA6</accession>